<gene>
    <name evidence="1" type="ORF">KDW93_08165</name>
</gene>
<proteinExistence type="predicted"/>
<protein>
    <submittedName>
        <fullName evidence="1">Uncharacterized protein</fullName>
    </submittedName>
</protein>
<accession>A0AA41JJ39</accession>
<reference evidence="1" key="1">
    <citation type="submission" date="2021-04" db="EMBL/GenBank/DDBJ databases">
        <title>A collection of bacterial strains from the Burkholderia cepacia Research Laboratory and Repository.</title>
        <authorList>
            <person name="Lipuma J."/>
            <person name="Spilker T."/>
        </authorList>
    </citation>
    <scope>NUCLEOTIDE SEQUENCE</scope>
    <source>
        <strain evidence="1">AU36012</strain>
    </source>
</reference>
<name>A0AA41JJ39_9BURK</name>
<organism evidence="1 2">
    <name type="scientific">Burkholderia ambifaria</name>
    <dbReference type="NCBI Taxonomy" id="152480"/>
    <lineage>
        <taxon>Bacteria</taxon>
        <taxon>Pseudomonadati</taxon>
        <taxon>Pseudomonadota</taxon>
        <taxon>Betaproteobacteria</taxon>
        <taxon>Burkholderiales</taxon>
        <taxon>Burkholderiaceae</taxon>
        <taxon>Burkholderia</taxon>
        <taxon>Burkholderia cepacia complex</taxon>
    </lineage>
</organism>
<dbReference type="EMBL" id="JAGSVG010000005">
    <property type="protein sequence ID" value="MBR8128950.1"/>
    <property type="molecule type" value="Genomic_DNA"/>
</dbReference>
<sequence length="88" mass="9780">MPAALSRSSAAPLHGALSVARIAGQVMRVAIHPGFPLGQGTAPLNGRHEQKLVHHRQEFPTRLLRKCGEIEQQCEYLPYMTHDVPLQY</sequence>
<comment type="caution">
    <text evidence="1">The sequence shown here is derived from an EMBL/GenBank/DDBJ whole genome shotgun (WGS) entry which is preliminary data.</text>
</comment>
<evidence type="ECO:0000313" key="2">
    <source>
        <dbReference type="Proteomes" id="UP000682266"/>
    </source>
</evidence>
<evidence type="ECO:0000313" key="1">
    <source>
        <dbReference type="EMBL" id="MBR8128950.1"/>
    </source>
</evidence>
<dbReference type="RefSeq" id="WP_176091093.1">
    <property type="nucleotide sequence ID" value="NZ_CADERF010000015.1"/>
</dbReference>
<dbReference type="AlphaFoldDB" id="A0AA41JJ39"/>
<dbReference type="Proteomes" id="UP000682266">
    <property type="component" value="Unassembled WGS sequence"/>
</dbReference>